<gene>
    <name evidence="1" type="ORF">OIU79_024042</name>
</gene>
<comment type="caution">
    <text evidence="1">The sequence shown here is derived from an EMBL/GenBank/DDBJ whole genome shotgun (WGS) entry which is preliminary data.</text>
</comment>
<organism evidence="1 2">
    <name type="scientific">Salix purpurea</name>
    <name type="common">Purple osier willow</name>
    <dbReference type="NCBI Taxonomy" id="77065"/>
    <lineage>
        <taxon>Eukaryota</taxon>
        <taxon>Viridiplantae</taxon>
        <taxon>Streptophyta</taxon>
        <taxon>Embryophyta</taxon>
        <taxon>Tracheophyta</taxon>
        <taxon>Spermatophyta</taxon>
        <taxon>Magnoliopsida</taxon>
        <taxon>eudicotyledons</taxon>
        <taxon>Gunneridae</taxon>
        <taxon>Pentapetalae</taxon>
        <taxon>rosids</taxon>
        <taxon>fabids</taxon>
        <taxon>Malpighiales</taxon>
        <taxon>Salicaceae</taxon>
        <taxon>Saliceae</taxon>
        <taxon>Salix</taxon>
    </lineage>
</organism>
<proteinExistence type="predicted"/>
<dbReference type="EMBL" id="JAPFFK010000005">
    <property type="protein sequence ID" value="KAJ6763412.1"/>
    <property type="molecule type" value="Genomic_DNA"/>
</dbReference>
<sequence>MKKLKYANLENNEFPGVLPFNLTFMKRLDVLKSVETAICVTIDFSTPERKKKPVALKDNGSLHFCHEHKSRTHKRG</sequence>
<evidence type="ECO:0000313" key="2">
    <source>
        <dbReference type="Proteomes" id="UP001151532"/>
    </source>
</evidence>
<accession>A0A9Q0WA41</accession>
<protein>
    <submittedName>
        <fullName evidence="1">Uncharacterized protein</fullName>
    </submittedName>
</protein>
<dbReference type="AlphaFoldDB" id="A0A9Q0WA41"/>
<dbReference type="OrthoDB" id="676979at2759"/>
<name>A0A9Q0WA41_SALPP</name>
<dbReference type="Proteomes" id="UP001151532">
    <property type="component" value="Chromosome 13"/>
</dbReference>
<reference evidence="1" key="2">
    <citation type="journal article" date="2023" name="Int. J. Mol. Sci.">
        <title>De Novo Assembly and Annotation of 11 Diverse Shrub Willow (Salix) Genomes Reveals Novel Gene Organization in Sex-Linked Regions.</title>
        <authorList>
            <person name="Hyden B."/>
            <person name="Feng K."/>
            <person name="Yates T.B."/>
            <person name="Jawdy S."/>
            <person name="Cereghino C."/>
            <person name="Smart L.B."/>
            <person name="Muchero W."/>
        </authorList>
    </citation>
    <scope>NUCLEOTIDE SEQUENCE</scope>
    <source>
        <tissue evidence="1">Shoot tip</tissue>
    </source>
</reference>
<evidence type="ECO:0000313" key="1">
    <source>
        <dbReference type="EMBL" id="KAJ6763412.1"/>
    </source>
</evidence>
<keyword evidence="2" id="KW-1185">Reference proteome</keyword>
<reference evidence="1" key="1">
    <citation type="submission" date="2022-11" db="EMBL/GenBank/DDBJ databases">
        <authorList>
            <person name="Hyden B.L."/>
            <person name="Feng K."/>
            <person name="Yates T."/>
            <person name="Jawdy S."/>
            <person name="Smart L.B."/>
            <person name="Muchero W."/>
        </authorList>
    </citation>
    <scope>NUCLEOTIDE SEQUENCE</scope>
    <source>
        <tissue evidence="1">Shoot tip</tissue>
    </source>
</reference>